<evidence type="ECO:0000313" key="3">
    <source>
        <dbReference type="Proteomes" id="UP001300692"/>
    </source>
</evidence>
<proteinExistence type="predicted"/>
<organism evidence="2 3">
    <name type="scientific">Reichenbachiella ulvae</name>
    <dbReference type="NCBI Taxonomy" id="2980104"/>
    <lineage>
        <taxon>Bacteria</taxon>
        <taxon>Pseudomonadati</taxon>
        <taxon>Bacteroidota</taxon>
        <taxon>Cytophagia</taxon>
        <taxon>Cytophagales</taxon>
        <taxon>Reichenbachiellaceae</taxon>
        <taxon>Reichenbachiella</taxon>
    </lineage>
</organism>
<feature type="domain" description="Transposase IS204/IS1001/IS1096/IS1165 DDE" evidence="1">
    <location>
        <begin position="23"/>
        <end position="288"/>
    </location>
</feature>
<sequence length="294" mass="34188">MQWPQREHASDWILFPENMGTHLSIDETALSQGELYTIVTNKAAKGRKGSLVALVKGTDSEQVNTVLKQIDSALRRKVQEVTLDMAASMEKIVRRSFPKAQLVTDRFHVQKLAYDAVQEMRIAYRWEAIDQENKEIELSREAGKPHVAHRLENGDTEKQLLARSRYLLFKSEHNWTVSQVHRAEILFKRYPSLEKAYKLSRELAYIYQSSKLKGVAFTRLAQWYDKVEKAGFKSFNTVARTIQNHYQSILNFFDHRSTNASAESFNAKIKAFRSQFRGVQNIEFFLYRLSKIYA</sequence>
<keyword evidence="3" id="KW-1185">Reference proteome</keyword>
<dbReference type="Pfam" id="PF01610">
    <property type="entry name" value="DDE_Tnp_ISL3"/>
    <property type="match status" value="1"/>
</dbReference>
<dbReference type="RefSeq" id="WP_264140446.1">
    <property type="nucleotide sequence ID" value="NZ_JAOYOD010000001.1"/>
</dbReference>
<comment type="caution">
    <text evidence="2">The sequence shown here is derived from an EMBL/GenBank/DDBJ whole genome shotgun (WGS) entry which is preliminary data.</text>
</comment>
<dbReference type="PANTHER" id="PTHR33498">
    <property type="entry name" value="TRANSPOSASE FOR INSERTION SEQUENCE ELEMENT IS1557"/>
    <property type="match status" value="1"/>
</dbReference>
<gene>
    <name evidence="2" type="ORF">N7U62_18675</name>
</gene>
<dbReference type="EMBL" id="JAOYOD010000001">
    <property type="protein sequence ID" value="MCV9388714.1"/>
    <property type="molecule type" value="Genomic_DNA"/>
</dbReference>
<evidence type="ECO:0000259" key="1">
    <source>
        <dbReference type="Pfam" id="PF01610"/>
    </source>
</evidence>
<accession>A0ABT3CYW9</accession>
<dbReference type="InterPro" id="IPR002560">
    <property type="entry name" value="Transposase_DDE"/>
</dbReference>
<dbReference type="PANTHER" id="PTHR33498:SF1">
    <property type="entry name" value="TRANSPOSASE FOR INSERTION SEQUENCE ELEMENT IS1557"/>
    <property type="match status" value="1"/>
</dbReference>
<evidence type="ECO:0000313" key="2">
    <source>
        <dbReference type="EMBL" id="MCV9388714.1"/>
    </source>
</evidence>
<name>A0ABT3CYW9_9BACT</name>
<dbReference type="InterPro" id="IPR047951">
    <property type="entry name" value="Transpos_ISL3"/>
</dbReference>
<dbReference type="Proteomes" id="UP001300692">
    <property type="component" value="Unassembled WGS sequence"/>
</dbReference>
<protein>
    <submittedName>
        <fullName evidence="2">Transposase</fullName>
    </submittedName>
</protein>
<reference evidence="2 3" key="1">
    <citation type="submission" date="2022-10" db="EMBL/GenBank/DDBJ databases">
        <title>Comparative genomics and taxonomic characterization of three novel marine species of genus Reichenbachiella exhibiting antioxidant and polysaccharide degradation activities.</title>
        <authorList>
            <person name="Muhammad N."/>
            <person name="Lee Y.-J."/>
            <person name="Ko J."/>
            <person name="Kim S.-G."/>
        </authorList>
    </citation>
    <scope>NUCLEOTIDE SEQUENCE [LARGE SCALE GENOMIC DNA]</scope>
    <source>
        <strain evidence="2 3">ABR2-5</strain>
    </source>
</reference>